<dbReference type="RefSeq" id="XP_004998319.1">
    <property type="nucleotide sequence ID" value="XM_004998262.1"/>
</dbReference>
<feature type="compositionally biased region" description="Basic and acidic residues" evidence="4">
    <location>
        <begin position="239"/>
        <end position="260"/>
    </location>
</feature>
<keyword evidence="8" id="KW-1185">Reference proteome</keyword>
<dbReference type="Pfam" id="PF18201">
    <property type="entry name" value="PIH1_CS"/>
    <property type="match status" value="1"/>
</dbReference>
<comment type="function">
    <text evidence="3">Required for cytoplasmic pre-assembly of axonemal dyneins, thereby playing a central role in motility in cilia and flagella. Involved in pre-assembly of dynein arm complexes in the cytoplasm before intraflagellar transport loads them for the ciliary compartment.</text>
</comment>
<dbReference type="Pfam" id="PF08190">
    <property type="entry name" value="PIH1"/>
    <property type="match status" value="1"/>
</dbReference>
<dbReference type="InterPro" id="IPR041442">
    <property type="entry name" value="PIH1D1/2/3_CS-like"/>
</dbReference>
<dbReference type="InParanoid" id="F2TXN5"/>
<feature type="compositionally biased region" description="Basic and acidic residues" evidence="4">
    <location>
        <begin position="641"/>
        <end position="656"/>
    </location>
</feature>
<dbReference type="eggNOG" id="KOG4356">
    <property type="taxonomic scope" value="Eukaryota"/>
</dbReference>
<dbReference type="PANTHER" id="PTHR22997">
    <property type="entry name" value="PIH1 DOMAIN-CONTAINING PROTEIN 1"/>
    <property type="match status" value="1"/>
</dbReference>
<dbReference type="GeneID" id="16078914"/>
<evidence type="ECO:0000256" key="1">
    <source>
        <dbReference type="ARBA" id="ARBA00022490"/>
    </source>
</evidence>
<dbReference type="EMBL" id="GL832956">
    <property type="protein sequence ID" value="EGD76144.1"/>
    <property type="molecule type" value="Genomic_DNA"/>
</dbReference>
<dbReference type="HAMAP" id="MF_03069">
    <property type="entry name" value="Kintoun"/>
    <property type="match status" value="1"/>
</dbReference>
<feature type="compositionally biased region" description="Low complexity" evidence="4">
    <location>
        <begin position="677"/>
        <end position="699"/>
    </location>
</feature>
<feature type="compositionally biased region" description="Low complexity" evidence="4">
    <location>
        <begin position="451"/>
        <end position="475"/>
    </location>
</feature>
<dbReference type="CDD" id="cd00298">
    <property type="entry name" value="ACD_sHsps_p23-like"/>
    <property type="match status" value="1"/>
</dbReference>
<evidence type="ECO:0000256" key="3">
    <source>
        <dbReference type="HAMAP-Rule" id="MF_03069"/>
    </source>
</evidence>
<feature type="region of interest" description="Disordered" evidence="4">
    <location>
        <begin position="191"/>
        <end position="263"/>
    </location>
</feature>
<dbReference type="Gene3D" id="2.60.40.790">
    <property type="match status" value="1"/>
</dbReference>
<feature type="compositionally biased region" description="Low complexity" evidence="4">
    <location>
        <begin position="219"/>
        <end position="238"/>
    </location>
</feature>
<protein>
    <recommendedName>
        <fullName evidence="3">Protein kintoun</fullName>
    </recommendedName>
    <alternativeName>
        <fullName evidence="3">Dynein assembly factor 2, axonemal homolog</fullName>
    </alternativeName>
</protein>
<dbReference type="OrthoDB" id="546764at2759"/>
<keyword evidence="1 3" id="KW-0963">Cytoplasm</keyword>
<dbReference type="Proteomes" id="UP000007799">
    <property type="component" value="Unassembled WGS sequence"/>
</dbReference>
<dbReference type="InterPro" id="IPR050734">
    <property type="entry name" value="PIH1/Kintoun_subfamily"/>
</dbReference>
<dbReference type="AlphaFoldDB" id="F2TXN5"/>
<feature type="compositionally biased region" description="Polar residues" evidence="4">
    <location>
        <begin position="196"/>
        <end position="205"/>
    </location>
</feature>
<evidence type="ECO:0000313" key="8">
    <source>
        <dbReference type="Proteomes" id="UP000007799"/>
    </source>
</evidence>
<feature type="domain" description="PIH1D1/2/3 CS-like" evidence="6">
    <location>
        <begin position="259"/>
        <end position="356"/>
    </location>
</feature>
<feature type="region of interest" description="Disordered" evidence="4">
    <location>
        <begin position="389"/>
        <end position="475"/>
    </location>
</feature>
<sequence>MATTSDDKEFVPTAEELEAIGNAMKDENFRKLLAEYAEEISNPENRKRYEEELRQMEAMQGNDVKFINPEPGFVVKSKLKDSDTKVFMNICQSEVIDKPTSTTATEGSKRGVRWSLPHSITKHREDLDKAGNTCIVYDVVFHPQALRLANMDARFKEMVVGTAFDGIEQRFSYHKLDRSTKKHLKMKFKGMPSRSVIRTSASGSNAAAGEDVVGAVKSQIQKQHQQAKQHQQNQPKQKPAVETDKHTDDSSTKQPDDRTPAHRVVYRRAFDMSDVRDAPDAGTSTRPEAIVVSVELPKCKSAASVDLDVEERLLALSSPDGPYDLSLPLSFPVDEENGTAKFDKSKRILTVTLPVLPATRGGEDDDAQVAPHPMLGRVAETQSRALEGKKGTIDDKQGQPQQLGTVTEVSRDDSSIGKAADAAAPDSTSSALSATQDTANVDGACEDDSSNNKSSIDNSMSGDTNDSAANNADNTVNKHVPHVTFVQTPTKLSLIIDEAGLNSSNVSACKHVTTVATGIDIHGLDVTLRDSQPPLLFRFDSCFEEDQPACDVSPENVVIKLTKTPAISWQRVRYGHDEKTLRERLLFTEENTKQDIKAMADPWTEPSAERAVTSASTSGCDTGGDEEDSSMATTNSGVVPIDERDNTKEIDLDMKQADSPGAHETPSATVVETPRTPAVAGVSDVADVSSASPASLDPSTAPPEQQPQDQPASTARTPLAFQHDLLFDMD</sequence>
<dbReference type="OMA" id="MPLEHIN"/>
<comment type="subcellular location">
    <subcellularLocation>
        <location evidence="3">Cytoplasm</location>
    </subcellularLocation>
    <subcellularLocation>
        <location evidence="2">Dynein axonemal particle</location>
    </subcellularLocation>
</comment>
<dbReference type="GO" id="GO:0060285">
    <property type="term" value="P:cilium-dependent cell motility"/>
    <property type="evidence" value="ECO:0007669"/>
    <property type="project" value="UniProtKB-UniRule"/>
</dbReference>
<evidence type="ECO:0000259" key="5">
    <source>
        <dbReference type="Pfam" id="PF08190"/>
    </source>
</evidence>
<dbReference type="STRING" id="946362.F2TXN5"/>
<reference evidence="7" key="1">
    <citation type="submission" date="2009-08" db="EMBL/GenBank/DDBJ databases">
        <title>Annotation of Salpingoeca rosetta.</title>
        <authorList>
            <consortium name="The Broad Institute Genome Sequencing Platform"/>
            <person name="Russ C."/>
            <person name="Cuomo C."/>
            <person name="Burger G."/>
            <person name="Gray M.W."/>
            <person name="Holland P.W.H."/>
            <person name="King N."/>
            <person name="Lang F.B.F."/>
            <person name="Roger A.J."/>
            <person name="Ruiz-Trillo I."/>
            <person name="Young S.K."/>
            <person name="Zeng Q."/>
            <person name="Gargeya S."/>
            <person name="Alvarado L."/>
            <person name="Berlin A."/>
            <person name="Chapman S.B."/>
            <person name="Chen Z."/>
            <person name="Freedman E."/>
            <person name="Gellesch M."/>
            <person name="Goldberg J."/>
            <person name="Griggs A."/>
            <person name="Gujja S."/>
            <person name="Heilman E."/>
            <person name="Heiman D."/>
            <person name="Howarth C."/>
            <person name="Mehta T."/>
            <person name="Neiman D."/>
            <person name="Pearson M."/>
            <person name="Roberts A."/>
            <person name="Saif S."/>
            <person name="Shea T."/>
            <person name="Shenoy N."/>
            <person name="Sisk P."/>
            <person name="Stolte C."/>
            <person name="Sykes S."/>
            <person name="White J."/>
            <person name="Yandava C."/>
            <person name="Haas B."/>
            <person name="Nusbaum C."/>
            <person name="Birren B."/>
        </authorList>
    </citation>
    <scope>NUCLEOTIDE SEQUENCE [LARGE SCALE GENOMIC DNA]</scope>
    <source>
        <strain evidence="7">ATCC 50818</strain>
    </source>
</reference>
<dbReference type="GO" id="GO:0120293">
    <property type="term" value="C:dynein axonemal particle"/>
    <property type="evidence" value="ECO:0007669"/>
    <property type="project" value="UniProtKB-SubCell"/>
</dbReference>
<dbReference type="InterPro" id="IPR034727">
    <property type="entry name" value="Kintoun"/>
</dbReference>
<gene>
    <name evidence="7" type="ORF">PTSG_00851</name>
</gene>
<feature type="compositionally biased region" description="Polar residues" evidence="4">
    <location>
        <begin position="398"/>
        <end position="408"/>
    </location>
</feature>
<name>F2TXN5_SALR5</name>
<dbReference type="FunCoup" id="F2TXN5">
    <property type="interactions" value="99"/>
</dbReference>
<evidence type="ECO:0000256" key="4">
    <source>
        <dbReference type="SAM" id="MobiDB-lite"/>
    </source>
</evidence>
<organism evidence="8">
    <name type="scientific">Salpingoeca rosetta (strain ATCC 50818 / BSB-021)</name>
    <dbReference type="NCBI Taxonomy" id="946362"/>
    <lineage>
        <taxon>Eukaryota</taxon>
        <taxon>Choanoflagellata</taxon>
        <taxon>Craspedida</taxon>
        <taxon>Salpingoecidae</taxon>
        <taxon>Salpingoeca</taxon>
    </lineage>
</organism>
<proteinExistence type="inferred from homology"/>
<evidence type="ECO:0000259" key="6">
    <source>
        <dbReference type="Pfam" id="PF18201"/>
    </source>
</evidence>
<dbReference type="InterPro" id="IPR012981">
    <property type="entry name" value="PIH1_N"/>
</dbReference>
<comment type="similarity">
    <text evidence="3">Belongs to the PIH1 family. Kintoun subfamily.</text>
</comment>
<feature type="compositionally biased region" description="Low complexity" evidence="4">
    <location>
        <begin position="416"/>
        <end position="434"/>
    </location>
</feature>
<evidence type="ECO:0000256" key="2">
    <source>
        <dbReference type="ARBA" id="ARBA00024190"/>
    </source>
</evidence>
<feature type="region of interest" description="Disordered" evidence="4">
    <location>
        <begin position="596"/>
        <end position="730"/>
    </location>
</feature>
<evidence type="ECO:0000313" key="7">
    <source>
        <dbReference type="EMBL" id="EGD76144.1"/>
    </source>
</evidence>
<dbReference type="InterPro" id="IPR008978">
    <property type="entry name" value="HSP20-like_chaperone"/>
</dbReference>
<dbReference type="KEGG" id="sre:PTSG_00851"/>
<feature type="domain" description="PIH1 N-terminal" evidence="5">
    <location>
        <begin position="40"/>
        <end position="202"/>
    </location>
</feature>
<dbReference type="GO" id="GO:0070286">
    <property type="term" value="P:axonemal dynein complex assembly"/>
    <property type="evidence" value="ECO:0007669"/>
    <property type="project" value="UniProtKB-UniRule"/>
</dbReference>
<accession>F2TXN5</accession>
<dbReference type="PANTHER" id="PTHR22997:SF3">
    <property type="entry name" value="PROTEIN KINTOUN"/>
    <property type="match status" value="1"/>
</dbReference>